<dbReference type="Proteomes" id="UP000542776">
    <property type="component" value="Unassembled WGS sequence"/>
</dbReference>
<dbReference type="Pfam" id="PF00027">
    <property type="entry name" value="cNMP_binding"/>
    <property type="match status" value="1"/>
</dbReference>
<dbReference type="Gene3D" id="2.60.120.10">
    <property type="entry name" value="Jelly Rolls"/>
    <property type="match status" value="1"/>
</dbReference>
<dbReference type="InterPro" id="IPR018490">
    <property type="entry name" value="cNMP-bd_dom_sf"/>
</dbReference>
<dbReference type="AlphaFoldDB" id="A0A7W6MM44"/>
<evidence type="ECO:0000313" key="3">
    <source>
        <dbReference type="EMBL" id="MBB4000453.1"/>
    </source>
</evidence>
<dbReference type="PANTHER" id="PTHR43156:SF2">
    <property type="entry name" value="STAGE II SPORULATION PROTEIN E"/>
    <property type="match status" value="1"/>
</dbReference>
<dbReference type="PROSITE" id="PS00889">
    <property type="entry name" value="CNMP_BINDING_2"/>
    <property type="match status" value="1"/>
</dbReference>
<dbReference type="InterPro" id="IPR018488">
    <property type="entry name" value="cNMP-bd_CS"/>
</dbReference>
<dbReference type="Gene3D" id="3.60.40.10">
    <property type="entry name" value="PPM-type phosphatase domain"/>
    <property type="match status" value="1"/>
</dbReference>
<organism evidence="3 4">
    <name type="scientific">Aureimonas pseudogalii</name>
    <dbReference type="NCBI Taxonomy" id="1744844"/>
    <lineage>
        <taxon>Bacteria</taxon>
        <taxon>Pseudomonadati</taxon>
        <taxon>Pseudomonadota</taxon>
        <taxon>Alphaproteobacteria</taxon>
        <taxon>Hyphomicrobiales</taxon>
        <taxon>Aurantimonadaceae</taxon>
        <taxon>Aureimonas</taxon>
    </lineage>
</organism>
<dbReference type="SMART" id="SM00331">
    <property type="entry name" value="PP2C_SIG"/>
    <property type="match status" value="1"/>
</dbReference>
<accession>A0A7W6MM44</accession>
<feature type="domain" description="Cyclic nucleotide-binding" evidence="2">
    <location>
        <begin position="16"/>
        <end position="135"/>
    </location>
</feature>
<dbReference type="SUPFAM" id="SSF51206">
    <property type="entry name" value="cAMP-binding domain-like"/>
    <property type="match status" value="1"/>
</dbReference>
<protein>
    <submittedName>
        <fullName evidence="3">Serine phosphatase RsbU (Regulator of sigma subunit)</fullName>
    </submittedName>
</protein>
<proteinExistence type="predicted"/>
<dbReference type="RefSeq" id="WP_183202301.1">
    <property type="nucleotide sequence ID" value="NZ_JACIEK010000020.1"/>
</dbReference>
<evidence type="ECO:0000256" key="1">
    <source>
        <dbReference type="ARBA" id="ARBA00022801"/>
    </source>
</evidence>
<evidence type="ECO:0000259" key="2">
    <source>
        <dbReference type="PROSITE" id="PS50042"/>
    </source>
</evidence>
<dbReference type="SUPFAM" id="SSF81606">
    <property type="entry name" value="PP2C-like"/>
    <property type="match status" value="1"/>
</dbReference>
<dbReference type="GO" id="GO:0016791">
    <property type="term" value="F:phosphatase activity"/>
    <property type="evidence" value="ECO:0007669"/>
    <property type="project" value="TreeGrafter"/>
</dbReference>
<keyword evidence="1" id="KW-0378">Hydrolase</keyword>
<gene>
    <name evidence="3" type="ORF">GGR04_004331</name>
</gene>
<name>A0A7W6MM44_9HYPH</name>
<dbReference type="PANTHER" id="PTHR43156">
    <property type="entry name" value="STAGE II SPORULATION PROTEIN E-RELATED"/>
    <property type="match status" value="1"/>
</dbReference>
<evidence type="ECO:0000313" key="4">
    <source>
        <dbReference type="Proteomes" id="UP000542776"/>
    </source>
</evidence>
<sequence length="452" mass="47975">MSVPSSNLHQLRSHPAFASVDEDALDRLRERGTAFEFGACHVLLAEGEASDSALFLLSGRVVVEVQTNQGSVELARIDAPALLGEIGVFADVSRTATVRSLSAGEALRLPREALDETGRSHPDLLRYAIEQLGRRLRAFNQAIGTYTNALAALESAGEDAGILDDLLSPPAELTNFALTFRKLAAQITQGRARRREMANAAAIQRSMLPQGPFLPGEPRIAIEAAFRPASDIGGDFFDVFRIDEGHVAFTVGDVSGKGIPASLFMAMCQTMMRHAVRETGDMALAAARTSDLLDADNEQSMFATFFGGVLDLETGDLAFVNCGHNPPFLRRADGSTERLGQELPNPPLATFSPASFTARTARLGPGDRLVAYTDGMTEAPDPTGEEFGEERLAALLAETAGQPGAEVAALLIEAVDAFVGDAPQFDDLTCLLVDFRPNASGSAPAERGGSSA</sequence>
<keyword evidence="4" id="KW-1185">Reference proteome</keyword>
<dbReference type="PROSITE" id="PS50042">
    <property type="entry name" value="CNMP_BINDING_3"/>
    <property type="match status" value="1"/>
</dbReference>
<dbReference type="InterPro" id="IPR036457">
    <property type="entry name" value="PPM-type-like_dom_sf"/>
</dbReference>
<dbReference type="CDD" id="cd00038">
    <property type="entry name" value="CAP_ED"/>
    <property type="match status" value="1"/>
</dbReference>
<dbReference type="SMART" id="SM00100">
    <property type="entry name" value="cNMP"/>
    <property type="match status" value="1"/>
</dbReference>
<dbReference type="InterPro" id="IPR000595">
    <property type="entry name" value="cNMP-bd_dom"/>
</dbReference>
<dbReference type="InterPro" id="IPR014710">
    <property type="entry name" value="RmlC-like_jellyroll"/>
</dbReference>
<dbReference type="InterPro" id="IPR001932">
    <property type="entry name" value="PPM-type_phosphatase-like_dom"/>
</dbReference>
<dbReference type="EMBL" id="JACIEK010000020">
    <property type="protein sequence ID" value="MBB4000453.1"/>
    <property type="molecule type" value="Genomic_DNA"/>
</dbReference>
<dbReference type="Pfam" id="PF07228">
    <property type="entry name" value="SpoIIE"/>
    <property type="match status" value="1"/>
</dbReference>
<dbReference type="InterPro" id="IPR052016">
    <property type="entry name" value="Bact_Sigma-Reg"/>
</dbReference>
<reference evidence="3 4" key="1">
    <citation type="submission" date="2020-08" db="EMBL/GenBank/DDBJ databases">
        <title>Genomic Encyclopedia of Type Strains, Phase IV (KMG-IV): sequencing the most valuable type-strain genomes for metagenomic binning, comparative biology and taxonomic classification.</title>
        <authorList>
            <person name="Goeker M."/>
        </authorList>
    </citation>
    <scope>NUCLEOTIDE SEQUENCE [LARGE SCALE GENOMIC DNA]</scope>
    <source>
        <strain evidence="3 4">DSM 102238</strain>
    </source>
</reference>
<comment type="caution">
    <text evidence="3">The sequence shown here is derived from an EMBL/GenBank/DDBJ whole genome shotgun (WGS) entry which is preliminary data.</text>
</comment>